<dbReference type="Pfam" id="PF11060">
    <property type="entry name" value="DUF2861"/>
    <property type="match status" value="1"/>
</dbReference>
<keyword evidence="1" id="KW-0732">Signal</keyword>
<dbReference type="InterPro" id="IPR021290">
    <property type="entry name" value="DUF2861"/>
</dbReference>
<reference evidence="3" key="1">
    <citation type="submission" date="2017-01" db="EMBL/GenBank/DDBJ databases">
        <title>Draft genome of the species Salinivibrio costicola subsp. alcaliphilus.</title>
        <authorList>
            <person name="Lopez-Hermoso C."/>
            <person name="De La Haba R."/>
            <person name="Sanchez-Porro C."/>
            <person name="Ventosa A."/>
        </authorList>
    </citation>
    <scope>NUCLEOTIDE SEQUENCE [LARGE SCALE GENOMIC DNA]</scope>
    <source>
        <strain evidence="3">CBH448</strain>
    </source>
</reference>
<feature type="chain" id="PRO_5045697288" description="DUF2861 family protein" evidence="1">
    <location>
        <begin position="23"/>
        <end position="305"/>
    </location>
</feature>
<sequence>MMKKRALFGLLATMLGAGGAQAAWFNGNDALTSAHQRLLNGKTAASVEAMIEAWQQPNLSAAKQDHLAQLLALAITEDCGRSLSQKTLPDWLSNISVRRETVQTTSRVYYRLQVSGESQTGVNALTLKKWPDKTVMHGEFSPAQQHGWRLIKDGLSDPISQGLYQLTAESVSGHTWSSWLLLTQPQPRQTLSWKDTRSWHIAPFDDFNSTCQRPFLSLNLYPHNQPDGAPIWSAEKHKRLPTQLPMLDVPNGQYWFSVALIERRWQGALSIEEVQRIGRAIDLPDLDPDALNRIAPSRSDKQSDE</sequence>
<proteinExistence type="predicted"/>
<dbReference type="Proteomes" id="UP000189431">
    <property type="component" value="Unassembled WGS sequence"/>
</dbReference>
<evidence type="ECO:0000256" key="1">
    <source>
        <dbReference type="SAM" id="SignalP"/>
    </source>
</evidence>
<comment type="caution">
    <text evidence="2">The sequence shown here is derived from an EMBL/GenBank/DDBJ whole genome shotgun (WGS) entry which is preliminary data.</text>
</comment>
<protein>
    <recommendedName>
        <fullName evidence="4">DUF2861 family protein</fullName>
    </recommendedName>
</protein>
<organism evidence="2 3">
    <name type="scientific">Salinivibrio costicola subsp. alcaliphilus</name>
    <dbReference type="NCBI Taxonomy" id="272773"/>
    <lineage>
        <taxon>Bacteria</taxon>
        <taxon>Pseudomonadati</taxon>
        <taxon>Pseudomonadota</taxon>
        <taxon>Gammaproteobacteria</taxon>
        <taxon>Vibrionales</taxon>
        <taxon>Vibrionaceae</taxon>
        <taxon>Salinivibrio</taxon>
    </lineage>
</organism>
<name>A0ABX3KSM1_SALCS</name>
<evidence type="ECO:0000313" key="2">
    <source>
        <dbReference type="EMBL" id="OOF34740.1"/>
    </source>
</evidence>
<accession>A0ABX3KSM1</accession>
<evidence type="ECO:0000313" key="3">
    <source>
        <dbReference type="Proteomes" id="UP000189431"/>
    </source>
</evidence>
<evidence type="ECO:0008006" key="4">
    <source>
        <dbReference type="Google" id="ProtNLM"/>
    </source>
</evidence>
<gene>
    <name evidence="2" type="ORF">BZJ21_04365</name>
</gene>
<feature type="signal peptide" evidence="1">
    <location>
        <begin position="1"/>
        <end position="22"/>
    </location>
</feature>
<keyword evidence="3" id="KW-1185">Reference proteome</keyword>
<dbReference type="EMBL" id="MUFR01000008">
    <property type="protein sequence ID" value="OOF34740.1"/>
    <property type="molecule type" value="Genomic_DNA"/>
</dbReference>